<evidence type="ECO:0000313" key="5">
    <source>
        <dbReference type="Proteomes" id="UP000254799"/>
    </source>
</evidence>
<keyword evidence="2" id="KW-0186">Copper</keyword>
<keyword evidence="2" id="KW-0862">Zinc</keyword>
<dbReference type="SUPFAM" id="SSF49329">
    <property type="entry name" value="Cu,Zn superoxide dismutase-like"/>
    <property type="match status" value="1"/>
</dbReference>
<dbReference type="InterPro" id="IPR036423">
    <property type="entry name" value="SOD-like_Cu/Zn_dom_sf"/>
</dbReference>
<accession>A0A377WJ05</accession>
<dbReference type="GO" id="GO:0004784">
    <property type="term" value="F:superoxide dismutase activity"/>
    <property type="evidence" value="ECO:0007669"/>
    <property type="project" value="UniProtKB-EC"/>
</dbReference>
<dbReference type="Proteomes" id="UP000254799">
    <property type="component" value="Unassembled WGS sequence"/>
</dbReference>
<evidence type="ECO:0000256" key="1">
    <source>
        <dbReference type="ARBA" id="ARBA00010457"/>
    </source>
</evidence>
<dbReference type="InterPro" id="IPR018152">
    <property type="entry name" value="SOD_Cu/Zn_BS"/>
</dbReference>
<dbReference type="EMBL" id="UGLC01000002">
    <property type="protein sequence ID" value="STT54810.1"/>
    <property type="molecule type" value="Genomic_DNA"/>
</dbReference>
<evidence type="ECO:0000313" key="4">
    <source>
        <dbReference type="EMBL" id="STT54810.1"/>
    </source>
</evidence>
<proteinExistence type="inferred from homology"/>
<evidence type="ECO:0000259" key="3">
    <source>
        <dbReference type="Pfam" id="PF00080"/>
    </source>
</evidence>
<dbReference type="GO" id="GO:0046872">
    <property type="term" value="F:metal ion binding"/>
    <property type="evidence" value="ECO:0007669"/>
    <property type="project" value="UniProtKB-KW"/>
</dbReference>
<dbReference type="Pfam" id="PF00080">
    <property type="entry name" value="Sod_Cu"/>
    <property type="match status" value="1"/>
</dbReference>
<comment type="catalytic activity">
    <reaction evidence="2">
        <text>2 superoxide + 2 H(+) = H2O2 + O2</text>
        <dbReference type="Rhea" id="RHEA:20696"/>
        <dbReference type="ChEBI" id="CHEBI:15378"/>
        <dbReference type="ChEBI" id="CHEBI:15379"/>
        <dbReference type="ChEBI" id="CHEBI:16240"/>
        <dbReference type="ChEBI" id="CHEBI:18421"/>
        <dbReference type="EC" id="1.15.1.1"/>
    </reaction>
</comment>
<feature type="domain" description="Superoxide dismutase copper/zinc binding" evidence="3">
    <location>
        <begin position="27"/>
        <end position="94"/>
    </location>
</feature>
<dbReference type="AlphaFoldDB" id="A0A377WJ05"/>
<dbReference type="PROSITE" id="PS00332">
    <property type="entry name" value="SOD_CU_ZN_2"/>
    <property type="match status" value="1"/>
</dbReference>
<comment type="similarity">
    <text evidence="1 2">Belongs to the Cu-Zn superoxide dismutase family.</text>
</comment>
<reference evidence="4 5" key="1">
    <citation type="submission" date="2018-06" db="EMBL/GenBank/DDBJ databases">
        <authorList>
            <consortium name="Pathogen Informatics"/>
            <person name="Doyle S."/>
        </authorList>
    </citation>
    <scope>NUCLEOTIDE SEQUENCE [LARGE SCALE GENOMIC DNA]</scope>
    <source>
        <strain evidence="4 5">NCTC8849</strain>
    </source>
</reference>
<dbReference type="Gene3D" id="2.60.40.200">
    <property type="entry name" value="Superoxide dismutase, copper/zinc binding domain"/>
    <property type="match status" value="1"/>
</dbReference>
<organism evidence="4 5">
    <name type="scientific">Klebsiella pneumoniae</name>
    <dbReference type="NCBI Taxonomy" id="573"/>
    <lineage>
        <taxon>Bacteria</taxon>
        <taxon>Pseudomonadati</taxon>
        <taxon>Pseudomonadota</taxon>
        <taxon>Gammaproteobacteria</taxon>
        <taxon>Enterobacterales</taxon>
        <taxon>Enterobacteriaceae</taxon>
        <taxon>Klebsiella/Raoultella group</taxon>
        <taxon>Klebsiella</taxon>
        <taxon>Klebsiella pneumoniae complex</taxon>
    </lineage>
</organism>
<keyword evidence="2" id="KW-0479">Metal-binding</keyword>
<gene>
    <name evidence="4" type="primary">sodC</name>
    <name evidence="4" type="ORF">NCTC8849_03400</name>
</gene>
<name>A0A377WJ05_KLEPN</name>
<comment type="cofactor">
    <cofactor evidence="2">
        <name>Cu cation</name>
        <dbReference type="ChEBI" id="CHEBI:23378"/>
    </cofactor>
    <text evidence="2">Binds 1 copper ion per subunit.</text>
</comment>
<comment type="cofactor">
    <cofactor evidence="2">
        <name>Zn(2+)</name>
        <dbReference type="ChEBI" id="CHEBI:29105"/>
    </cofactor>
    <text evidence="2">Binds 1 zinc ion per subunit.</text>
</comment>
<sequence>MKEVKPWPPGRRADITIRSIPANTKGRWGRHLGDLPLLVVNDAGVADQPIIAPRLKTLAEVKGKALMVHVGGDNMADSPQPLGGGGERFACGVIK</sequence>
<keyword evidence="2 4" id="KW-0560">Oxidoreductase</keyword>
<dbReference type="EC" id="1.15.1.1" evidence="2"/>
<evidence type="ECO:0000256" key="2">
    <source>
        <dbReference type="RuleBase" id="RU000393"/>
    </source>
</evidence>
<protein>
    <recommendedName>
        <fullName evidence="2">Superoxide dismutase [Cu-Zn]</fullName>
        <ecNumber evidence="2">1.15.1.1</ecNumber>
    </recommendedName>
</protein>
<dbReference type="InterPro" id="IPR001424">
    <property type="entry name" value="SOD_Cu_Zn_dom"/>
</dbReference>
<comment type="function">
    <text evidence="2">Destroys radicals which are normally produced within the cells and which are toxic to biological systems.</text>
</comment>